<gene>
    <name evidence="1" type="ORF">GCM10010507_60220</name>
</gene>
<comment type="caution">
    <text evidence="1">The sequence shown here is derived from an EMBL/GenBank/DDBJ whole genome shotgun (WGS) entry which is preliminary data.</text>
</comment>
<dbReference type="EMBL" id="BMVB01000038">
    <property type="protein sequence ID" value="GHC72964.1"/>
    <property type="molecule type" value="Genomic_DNA"/>
</dbReference>
<evidence type="ECO:0000313" key="1">
    <source>
        <dbReference type="EMBL" id="GHC72964.1"/>
    </source>
</evidence>
<proteinExistence type="predicted"/>
<evidence type="ECO:0008006" key="3">
    <source>
        <dbReference type="Google" id="ProtNLM"/>
    </source>
</evidence>
<reference evidence="1" key="1">
    <citation type="journal article" date="2014" name="Int. J. Syst. Evol. Microbiol.">
        <title>Complete genome sequence of Corynebacterium casei LMG S-19264T (=DSM 44701T), isolated from a smear-ripened cheese.</title>
        <authorList>
            <consortium name="US DOE Joint Genome Institute (JGI-PGF)"/>
            <person name="Walter F."/>
            <person name="Albersmeier A."/>
            <person name="Kalinowski J."/>
            <person name="Ruckert C."/>
        </authorList>
    </citation>
    <scope>NUCLEOTIDE SEQUENCE</scope>
    <source>
        <strain evidence="1">JCM 4633</strain>
    </source>
</reference>
<dbReference type="Proteomes" id="UP000646244">
    <property type="component" value="Unassembled WGS sequence"/>
</dbReference>
<organism evidence="1 2">
    <name type="scientific">Streptomyces cinnamoneus</name>
    <name type="common">Streptoverticillium cinnamoneum</name>
    <dbReference type="NCBI Taxonomy" id="53446"/>
    <lineage>
        <taxon>Bacteria</taxon>
        <taxon>Bacillati</taxon>
        <taxon>Actinomycetota</taxon>
        <taxon>Actinomycetes</taxon>
        <taxon>Kitasatosporales</taxon>
        <taxon>Streptomycetaceae</taxon>
        <taxon>Streptomyces</taxon>
        <taxon>Streptomyces cinnamoneus group</taxon>
    </lineage>
</organism>
<reference evidence="1" key="2">
    <citation type="submission" date="2020-09" db="EMBL/GenBank/DDBJ databases">
        <authorList>
            <person name="Sun Q."/>
            <person name="Ohkuma M."/>
        </authorList>
    </citation>
    <scope>NUCLEOTIDE SEQUENCE</scope>
    <source>
        <strain evidence="1">JCM 4633</strain>
    </source>
</reference>
<dbReference type="Pfam" id="PF19691">
    <property type="entry name" value="DUF6192"/>
    <property type="match status" value="1"/>
</dbReference>
<dbReference type="AlphaFoldDB" id="A0A918WR74"/>
<accession>A0A918WR74</accession>
<protein>
    <recommendedName>
        <fullName evidence="3">RacO protein</fullName>
    </recommendedName>
</protein>
<name>A0A918WR74_STRCJ</name>
<sequence>MVGWRSVSGRGLSSAAWEVPAPDCEGAVAVMSETDIKVGNVSQQRYEEIVAELTGAVAAESVSRWLVGDRALEIEPLRRHGGSLPNGDDDLVTVEESLHRLSEDIGVPYNTVKKRRWTSSRWPSARRRRGVSHYIHQILAAIRDEEERCAAIDSPPLDERTGRRRWTPDSACRKVGYRASRPQTPTEKVRAIHDLAVDDRVAAQVAADLLHRPEVAAQVPAQARSRVIRDLAHEEHVAASAAADLLQRPDVAFKAMSDDRARQMVNRAQVEHGRQAREHFERTSPMAPPVKRVEHTMEFLELVGACHAFVARASRTVPGLRDRVLAEDERTVLHANVSSVRATLEWIDQAVDTGRVDMDEELARLLRGE</sequence>
<evidence type="ECO:0000313" key="2">
    <source>
        <dbReference type="Proteomes" id="UP000646244"/>
    </source>
</evidence>
<dbReference type="InterPro" id="IPR045683">
    <property type="entry name" value="DUF6192"/>
</dbReference>